<dbReference type="SUPFAM" id="SSF53850">
    <property type="entry name" value="Periplasmic binding protein-like II"/>
    <property type="match status" value="1"/>
</dbReference>
<dbReference type="EMBL" id="AP022642">
    <property type="protein sequence ID" value="BCA28139.1"/>
    <property type="molecule type" value="Genomic_DNA"/>
</dbReference>
<evidence type="ECO:0000313" key="7">
    <source>
        <dbReference type="EMBL" id="MDV3437951.1"/>
    </source>
</evidence>
<evidence type="ECO:0000313" key="10">
    <source>
        <dbReference type="Proteomes" id="UP001273935"/>
    </source>
</evidence>
<evidence type="ECO:0000313" key="5">
    <source>
        <dbReference type="EMBL" id="BBT17404.1"/>
    </source>
</evidence>
<dbReference type="GO" id="GO:0055085">
    <property type="term" value="P:transmembrane transport"/>
    <property type="evidence" value="ECO:0007669"/>
    <property type="project" value="InterPro"/>
</dbReference>
<dbReference type="PANTHER" id="PTHR33376:SF7">
    <property type="entry name" value="C4-DICARBOXYLATE-BINDING PROTEIN DCTB"/>
    <property type="match status" value="1"/>
</dbReference>
<keyword evidence="2" id="KW-0813">Transport</keyword>
<dbReference type="Gene3D" id="3.40.190.170">
    <property type="entry name" value="Bacterial extracellular solute-binding protein, family 7"/>
    <property type="match status" value="1"/>
</dbReference>
<dbReference type="PANTHER" id="PTHR33376">
    <property type="match status" value="1"/>
</dbReference>
<comment type="similarity">
    <text evidence="1">Belongs to the bacterial solute-binding protein 7 family.</text>
</comment>
<keyword evidence="3 4" id="KW-0732">Signal</keyword>
<dbReference type="Proteomes" id="UP000515591">
    <property type="component" value="Chromosome"/>
</dbReference>
<feature type="signal peptide" evidence="4">
    <location>
        <begin position="1"/>
        <end position="22"/>
    </location>
</feature>
<protein>
    <submittedName>
        <fullName evidence="6">C4-dicarboxylate-binding protein</fullName>
    </submittedName>
    <submittedName>
        <fullName evidence="7">DctP family TRAP transporter solute-binding subunit</fullName>
    </submittedName>
</protein>
<dbReference type="RefSeq" id="WP_052807561.1">
    <property type="nucleotide sequence ID" value="NZ_AP022213.1"/>
</dbReference>
<dbReference type="Pfam" id="PF03480">
    <property type="entry name" value="DctP"/>
    <property type="match status" value="1"/>
</dbReference>
<dbReference type="EMBL" id="AP022213">
    <property type="protein sequence ID" value="BBT17404.1"/>
    <property type="molecule type" value="Genomic_DNA"/>
</dbReference>
<keyword evidence="10" id="KW-1185">Reference proteome</keyword>
<feature type="chain" id="PRO_5044559324" evidence="4">
    <location>
        <begin position="23"/>
        <end position="333"/>
    </location>
</feature>
<dbReference type="Proteomes" id="UP001273935">
    <property type="component" value="Unassembled WGS sequence"/>
</dbReference>
<dbReference type="KEGG" id="poj:PtoMrB4_21160"/>
<dbReference type="GO" id="GO:0030288">
    <property type="term" value="C:outer membrane-bounded periplasmic space"/>
    <property type="evidence" value="ECO:0007669"/>
    <property type="project" value="InterPro"/>
</dbReference>
<reference evidence="5 9" key="1">
    <citation type="submission" date="2019-12" db="EMBL/GenBank/DDBJ databases">
        <title>complete genome sequences of Pseudomonas otitidis str. WP8-S17-CRE-03 isolated from wastewater treatment plant effluent.</title>
        <authorList>
            <person name="Sekizuka T."/>
            <person name="Itokawa K."/>
            <person name="Yatsu K."/>
            <person name="Inamine Y."/>
            <person name="Kuroda M."/>
        </authorList>
    </citation>
    <scope>NUCLEOTIDE SEQUENCE [LARGE SCALE GENOMIC DNA]</scope>
    <source>
        <strain evidence="5 9">WP8-S17-CRE-03</strain>
    </source>
</reference>
<dbReference type="NCBIfam" id="TIGR00787">
    <property type="entry name" value="dctP"/>
    <property type="match status" value="1"/>
</dbReference>
<proteinExistence type="inferred from homology"/>
<gene>
    <name evidence="6" type="ORF">PtoMrB4_21160</name>
    <name evidence="7" type="ORF">R0G64_00740</name>
    <name evidence="5" type="ORF">WP8S17C03_34530</name>
</gene>
<dbReference type="STRING" id="319939.SAMN05216263_106175"/>
<evidence type="ECO:0000313" key="9">
    <source>
        <dbReference type="Proteomes" id="UP000515591"/>
    </source>
</evidence>
<evidence type="ECO:0000313" key="8">
    <source>
        <dbReference type="Proteomes" id="UP000501237"/>
    </source>
</evidence>
<evidence type="ECO:0000256" key="4">
    <source>
        <dbReference type="SAM" id="SignalP"/>
    </source>
</evidence>
<dbReference type="InterPro" id="IPR038404">
    <property type="entry name" value="TRAP_DctP_sf"/>
</dbReference>
<dbReference type="GO" id="GO:0015740">
    <property type="term" value="P:C4-dicarboxylate transport"/>
    <property type="evidence" value="ECO:0007669"/>
    <property type="project" value="TreeGrafter"/>
</dbReference>
<organism evidence="6 8">
    <name type="scientific">Metapseudomonas otitidis</name>
    <dbReference type="NCBI Taxonomy" id="319939"/>
    <lineage>
        <taxon>Bacteria</taxon>
        <taxon>Pseudomonadati</taxon>
        <taxon>Pseudomonadota</taxon>
        <taxon>Gammaproteobacteria</taxon>
        <taxon>Pseudomonadales</taxon>
        <taxon>Pseudomonadaceae</taxon>
        <taxon>Metapseudomonas</taxon>
    </lineage>
</organism>
<dbReference type="GeneID" id="57397338"/>
<accession>A0A1I0TVY3</accession>
<name>A0A1I0TVY3_9GAMM</name>
<sequence length="333" mass="36937">MIKKYIAALTCALTLASGHALAAETGPITIRFSHVVADDTPKGQGALLFKQLVEKRLPGLVKVEVYPNSTLFGDADELQALQDGKVDMLAPSLAKFDQYTKQLQLFDLPFLFDDQDAVNRFQKRAKGRQLLRAMEDKNIIGLAFWHNGMKQLSANRPLHTPADAKGLAFRIQASNVLESQFAQIGAKAVPMPFAQTFDALKGGQVQGTENTWSNFASQNLDTVQPYIIETNHGALDYMLVSNSRFWFAIPHQTRTELEAIIDEVTFAVNNAAAQQNQADRQRIQAAGKAQIITLTPEERAAWRAAMKPVWDQYTPDIGEDIVKAAQVVNRKSR</sequence>
<reference evidence="7 10" key="3">
    <citation type="submission" date="2023-10" db="EMBL/GenBank/DDBJ databases">
        <title>Pseudomonas otitidis isolated from a paediatric patient with cystic fibrosis in Chile.</title>
        <authorList>
            <person name="Amsteins-Romero L."/>
            <person name="Opazo-Capurro A."/>
            <person name="Matus-Kohler M."/>
            <person name="Gonzalez-Rocha G."/>
        </authorList>
    </citation>
    <scope>NUCLEOTIDE SEQUENCE [LARGE SCALE GENOMIC DNA]</scope>
    <source>
        <strain evidence="7 10">P-714</strain>
    </source>
</reference>
<dbReference type="InterPro" id="IPR004682">
    <property type="entry name" value="TRAP_DctP"/>
</dbReference>
<evidence type="ECO:0000256" key="1">
    <source>
        <dbReference type="ARBA" id="ARBA00009023"/>
    </source>
</evidence>
<evidence type="ECO:0000256" key="3">
    <source>
        <dbReference type="ARBA" id="ARBA00022729"/>
    </source>
</evidence>
<dbReference type="PIRSF" id="PIRSF006470">
    <property type="entry name" value="DctB"/>
    <property type="match status" value="1"/>
</dbReference>
<dbReference type="Proteomes" id="UP000501237">
    <property type="component" value="Chromosome"/>
</dbReference>
<dbReference type="NCBIfam" id="NF037995">
    <property type="entry name" value="TRAP_S1"/>
    <property type="match status" value="1"/>
</dbReference>
<reference evidence="6 8" key="2">
    <citation type="journal article" date="2020" name="Microbiol. Resour. Announc.">
        <title>Complete genome sequence of Pseudomonas otitidis strain MrB4, isolated from Lake Biwa in Japan.</title>
        <authorList>
            <person name="Miyazaki K."/>
            <person name="Hase E."/>
            <person name="Maruya T."/>
        </authorList>
    </citation>
    <scope>NUCLEOTIDE SEQUENCE [LARGE SCALE GENOMIC DNA]</scope>
    <source>
        <strain evidence="6 8">MrB4</strain>
    </source>
</reference>
<evidence type="ECO:0000256" key="2">
    <source>
        <dbReference type="ARBA" id="ARBA00022448"/>
    </source>
</evidence>
<dbReference type="InterPro" id="IPR018389">
    <property type="entry name" value="DctP_fam"/>
</dbReference>
<evidence type="ECO:0000313" key="6">
    <source>
        <dbReference type="EMBL" id="BCA28139.1"/>
    </source>
</evidence>
<dbReference type="AlphaFoldDB" id="A0A1I0TVY3"/>
<dbReference type="EMBL" id="JAWJUL010000002">
    <property type="protein sequence ID" value="MDV3437951.1"/>
    <property type="molecule type" value="Genomic_DNA"/>
</dbReference>